<protein>
    <submittedName>
        <fullName evidence="2">Putative 3-carboxymuconate cyclase</fullName>
    </submittedName>
</protein>
<feature type="signal peptide" evidence="1">
    <location>
        <begin position="1"/>
        <end position="21"/>
    </location>
</feature>
<dbReference type="EMBL" id="CP001700">
    <property type="protein sequence ID" value="ACU74238.1"/>
    <property type="molecule type" value="Genomic_DNA"/>
</dbReference>
<dbReference type="PANTHER" id="PTHR47197">
    <property type="entry name" value="PROTEIN NIRF"/>
    <property type="match status" value="1"/>
</dbReference>
<dbReference type="AlphaFoldDB" id="C7Q992"/>
<organism evidence="2 3">
    <name type="scientific">Catenulispora acidiphila (strain DSM 44928 / JCM 14897 / NBRC 102108 / NRRL B-24433 / ID139908)</name>
    <dbReference type="NCBI Taxonomy" id="479433"/>
    <lineage>
        <taxon>Bacteria</taxon>
        <taxon>Bacillati</taxon>
        <taxon>Actinomycetota</taxon>
        <taxon>Actinomycetes</taxon>
        <taxon>Catenulisporales</taxon>
        <taxon>Catenulisporaceae</taxon>
        <taxon>Catenulispora</taxon>
    </lineage>
</organism>
<reference evidence="2 3" key="1">
    <citation type="journal article" date="2009" name="Stand. Genomic Sci.">
        <title>Complete genome sequence of Catenulispora acidiphila type strain (ID 139908).</title>
        <authorList>
            <person name="Copeland A."/>
            <person name="Lapidus A."/>
            <person name="Glavina Del Rio T."/>
            <person name="Nolan M."/>
            <person name="Lucas S."/>
            <person name="Chen F."/>
            <person name="Tice H."/>
            <person name="Cheng J.F."/>
            <person name="Bruce D."/>
            <person name="Goodwin L."/>
            <person name="Pitluck S."/>
            <person name="Mikhailova N."/>
            <person name="Pati A."/>
            <person name="Ivanova N."/>
            <person name="Mavromatis K."/>
            <person name="Chen A."/>
            <person name="Palaniappan K."/>
            <person name="Chain P."/>
            <person name="Land M."/>
            <person name="Hauser L."/>
            <person name="Chang Y.J."/>
            <person name="Jeffries C.D."/>
            <person name="Chertkov O."/>
            <person name="Brettin T."/>
            <person name="Detter J.C."/>
            <person name="Han C."/>
            <person name="Ali Z."/>
            <person name="Tindall B.J."/>
            <person name="Goker M."/>
            <person name="Bristow J."/>
            <person name="Eisen J.A."/>
            <person name="Markowitz V."/>
            <person name="Hugenholtz P."/>
            <person name="Kyrpides N.C."/>
            <person name="Klenk H.P."/>
        </authorList>
    </citation>
    <scope>NUCLEOTIDE SEQUENCE [LARGE SCALE GENOMIC DNA]</scope>
    <source>
        <strain evidence="3">DSM 44928 / JCM 14897 / NBRC 102108 / NRRL B-24433 / ID139908</strain>
    </source>
</reference>
<feature type="chain" id="PRO_5039660588" evidence="1">
    <location>
        <begin position="22"/>
        <end position="364"/>
    </location>
</feature>
<dbReference type="InterPro" id="IPR051200">
    <property type="entry name" value="Host-pathogen_enzymatic-act"/>
</dbReference>
<dbReference type="PANTHER" id="PTHR47197:SF3">
    <property type="entry name" value="DIHYDRO-HEME D1 DEHYDROGENASE"/>
    <property type="match status" value="1"/>
</dbReference>
<proteinExistence type="predicted"/>
<dbReference type="KEGG" id="cai:Caci_5379"/>
<dbReference type="InParanoid" id="C7Q992"/>
<evidence type="ECO:0000256" key="1">
    <source>
        <dbReference type="SAM" id="SignalP"/>
    </source>
</evidence>
<keyword evidence="3" id="KW-1185">Reference proteome</keyword>
<dbReference type="InterPro" id="IPR011048">
    <property type="entry name" value="Haem_d1_sf"/>
</dbReference>
<dbReference type="HOGENOM" id="CLU_057122_0_0_11"/>
<dbReference type="Gene3D" id="2.130.10.10">
    <property type="entry name" value="YVTN repeat-like/Quinoprotein amine dehydrogenase"/>
    <property type="match status" value="2"/>
</dbReference>
<keyword evidence="1" id="KW-0732">Signal</keyword>
<sequence length="364" mass="35151" precursor="true">MKTKNALSIVGVVAGTFGAVAVTGPAAQAATSRAAGAARTTVYTETDAAAGNEVLAFHGDGTAAGRYATGGTGDGAGLGSQGAVTIADGGRTLFAVNAGSDSVSEFSVASSGALKLLGTYRTGTGPLSVAVHGNDVYVLGQNTVTAYWRFGSTLAQVAQRPLSAGTSGAAEVAVTPDGSALLVTEKGSSTLDVFALDYFGIPGAASGSASAGQTPFGFAFGRNGTAVVSNVGPGAGGSSASGYQVRHGALRTTTAALPDGQTAACWVTVGPDGRTAYVENAGSGTVSTYAVGSDGSLRLLDATAVSPGGHVGDATVSGGALWILDTKQGLIDDVALGADGTPHASSVVTSGIPASAAGLAAVTR</sequence>
<gene>
    <name evidence="2" type="ordered locus">Caci_5379</name>
</gene>
<dbReference type="InterPro" id="IPR015943">
    <property type="entry name" value="WD40/YVTN_repeat-like_dom_sf"/>
</dbReference>
<evidence type="ECO:0000313" key="2">
    <source>
        <dbReference type="EMBL" id="ACU74238.1"/>
    </source>
</evidence>
<dbReference type="OrthoDB" id="9790815at2"/>
<evidence type="ECO:0000313" key="3">
    <source>
        <dbReference type="Proteomes" id="UP000000851"/>
    </source>
</evidence>
<dbReference type="Proteomes" id="UP000000851">
    <property type="component" value="Chromosome"/>
</dbReference>
<dbReference type="eggNOG" id="COG3391">
    <property type="taxonomic scope" value="Bacteria"/>
</dbReference>
<dbReference type="SUPFAM" id="SSF51004">
    <property type="entry name" value="C-terminal (heme d1) domain of cytochrome cd1-nitrite reductase"/>
    <property type="match status" value="1"/>
</dbReference>
<name>C7Q992_CATAD</name>
<accession>C7Q992</accession>
<dbReference type="STRING" id="479433.Caci_5379"/>
<dbReference type="RefSeq" id="WP_015793967.1">
    <property type="nucleotide sequence ID" value="NC_013131.1"/>
</dbReference>